<name>A0A290XFG1_9GAMM</name>
<organism evidence="1 2">
    <name type="scientific">Luteimonas chenhongjianii</name>
    <dbReference type="NCBI Taxonomy" id="2006110"/>
    <lineage>
        <taxon>Bacteria</taxon>
        <taxon>Pseudomonadati</taxon>
        <taxon>Pseudomonadota</taxon>
        <taxon>Gammaproteobacteria</taxon>
        <taxon>Lysobacterales</taxon>
        <taxon>Lysobacteraceae</taxon>
        <taxon>Luteimonas</taxon>
    </lineage>
</organism>
<dbReference type="KEGG" id="lum:CNR27_10590"/>
<gene>
    <name evidence="1" type="ORF">CNR27_10590</name>
</gene>
<evidence type="ECO:0000313" key="2">
    <source>
        <dbReference type="Proteomes" id="UP000218968"/>
    </source>
</evidence>
<dbReference type="InterPro" id="IPR038086">
    <property type="entry name" value="DUF2789_sf"/>
</dbReference>
<evidence type="ECO:0008006" key="3">
    <source>
        <dbReference type="Google" id="ProtNLM"/>
    </source>
</evidence>
<dbReference type="AlphaFoldDB" id="A0A290XFG1"/>
<reference evidence="2" key="1">
    <citation type="submission" date="2017-09" db="EMBL/GenBank/DDBJ databases">
        <title>Luteimonas liuhanmingii sp.nov., isolated from the intestinal contents of Tibetan Plateau Pika in Yushu, Qinghai Province, China.</title>
        <authorList>
            <person name="Gui Z."/>
        </authorList>
    </citation>
    <scope>NUCLEOTIDE SEQUENCE [LARGE SCALE GENOMIC DNA]</scope>
    <source>
        <strain evidence="2">100111</strain>
    </source>
</reference>
<evidence type="ECO:0000313" key="1">
    <source>
        <dbReference type="EMBL" id="ATD67819.1"/>
    </source>
</evidence>
<dbReference type="Pfam" id="PF10982">
    <property type="entry name" value="DUF2789"/>
    <property type="match status" value="1"/>
</dbReference>
<accession>A0A290XFG1</accession>
<dbReference type="RefSeq" id="WP_096298606.1">
    <property type="nucleotide sequence ID" value="NZ_CP023406.1"/>
</dbReference>
<sequence>MEQPVHPFSELFAQLGLADDEASIRSFIATHAPLPEGMRLEEAPFWTPAQAQLLREERLEDADWIVVIDQLNVAMHATPQS</sequence>
<dbReference type="EMBL" id="CP023406">
    <property type="protein sequence ID" value="ATD67819.1"/>
    <property type="molecule type" value="Genomic_DNA"/>
</dbReference>
<dbReference type="OrthoDB" id="5828847at2"/>
<keyword evidence="2" id="KW-1185">Reference proteome</keyword>
<dbReference type="Gene3D" id="1.10.10.1130">
    <property type="entry name" value="Uncharacterised protein PF10982, DUF2789"/>
    <property type="match status" value="1"/>
</dbReference>
<dbReference type="Proteomes" id="UP000218968">
    <property type="component" value="Chromosome"/>
</dbReference>
<dbReference type="InterPro" id="IPR021250">
    <property type="entry name" value="DUF2789"/>
</dbReference>
<proteinExistence type="predicted"/>
<protein>
    <recommendedName>
        <fullName evidence="3">DUF2789 domain-containing protein</fullName>
    </recommendedName>
</protein>